<dbReference type="PANTHER" id="PTHR43394:SF11">
    <property type="entry name" value="ATP-BINDING CASSETTE TRANSPORTER"/>
    <property type="match status" value="1"/>
</dbReference>
<dbReference type="FunFam" id="3.40.50.300:FF:000251">
    <property type="entry name" value="ABC transporter B family member 19"/>
    <property type="match status" value="1"/>
</dbReference>
<dbReference type="GO" id="GO:0009741">
    <property type="term" value="P:response to brassinosteroid"/>
    <property type="evidence" value="ECO:0007669"/>
    <property type="project" value="UniProtKB-ARBA"/>
</dbReference>
<evidence type="ECO:0000256" key="7">
    <source>
        <dbReference type="ARBA" id="ARBA00022840"/>
    </source>
</evidence>
<dbReference type="OrthoDB" id="6500128at2759"/>
<dbReference type="GO" id="GO:0010328">
    <property type="term" value="F:auxin influx transmembrane transporter activity"/>
    <property type="evidence" value="ECO:0007669"/>
    <property type="project" value="UniProtKB-ARBA"/>
</dbReference>
<dbReference type="CDD" id="cd18577">
    <property type="entry name" value="ABC_6TM_Pgp_ABCB1_D1_like"/>
    <property type="match status" value="1"/>
</dbReference>
<evidence type="ECO:0000256" key="5">
    <source>
        <dbReference type="ARBA" id="ARBA00022737"/>
    </source>
</evidence>
<protein>
    <submittedName>
        <fullName evidence="15">Uncharacterized protein</fullName>
    </submittedName>
</protein>
<feature type="transmembrane region" description="Helical" evidence="12">
    <location>
        <begin position="233"/>
        <end position="252"/>
    </location>
</feature>
<dbReference type="FunFam" id="1.20.1560.10:FF:000029">
    <property type="entry name" value="ABC transporter B family member 1"/>
    <property type="match status" value="1"/>
</dbReference>
<dbReference type="Pfam" id="PF00664">
    <property type="entry name" value="ABC_membrane"/>
    <property type="match status" value="2"/>
</dbReference>
<dbReference type="Proteomes" id="UP000244005">
    <property type="component" value="Unassembled WGS sequence"/>
</dbReference>
<feature type="transmembrane region" description="Helical" evidence="12">
    <location>
        <begin position="211"/>
        <end position="227"/>
    </location>
</feature>
<dbReference type="Pfam" id="PF00005">
    <property type="entry name" value="ABC_tran"/>
    <property type="match status" value="2"/>
</dbReference>
<dbReference type="InterPro" id="IPR027417">
    <property type="entry name" value="P-loop_NTPase"/>
</dbReference>
<evidence type="ECO:0000256" key="9">
    <source>
        <dbReference type="ARBA" id="ARBA00023136"/>
    </source>
</evidence>
<gene>
    <name evidence="15" type="ORF">MARPO_0037s0014</name>
</gene>
<keyword evidence="10" id="KW-0325">Glycoprotein</keyword>
<dbReference type="GO" id="GO:0008361">
    <property type="term" value="P:regulation of cell size"/>
    <property type="evidence" value="ECO:0007669"/>
    <property type="project" value="UniProtKB-ARBA"/>
</dbReference>
<dbReference type="GO" id="GO:0009926">
    <property type="term" value="P:auxin polar transport"/>
    <property type="evidence" value="ECO:0007669"/>
    <property type="project" value="UniProtKB-ARBA"/>
</dbReference>
<evidence type="ECO:0000256" key="8">
    <source>
        <dbReference type="ARBA" id="ARBA00022989"/>
    </source>
</evidence>
<dbReference type="CDD" id="cd18578">
    <property type="entry name" value="ABC_6TM_Pgp_ABCB1_D2_like"/>
    <property type="match status" value="1"/>
</dbReference>
<dbReference type="GO" id="GO:0005886">
    <property type="term" value="C:plasma membrane"/>
    <property type="evidence" value="ECO:0000318"/>
    <property type="project" value="GO_Central"/>
</dbReference>
<dbReference type="PROSITE" id="PS00211">
    <property type="entry name" value="ABC_TRANSPORTER_1"/>
    <property type="match status" value="2"/>
</dbReference>
<keyword evidence="4 12" id="KW-0812">Transmembrane</keyword>
<comment type="similarity">
    <text evidence="2">Belongs to the ABC transporter superfamily. ABCB family. Multidrug resistance exporter (TC 3.A.1.201) subfamily.</text>
</comment>
<evidence type="ECO:0000256" key="6">
    <source>
        <dbReference type="ARBA" id="ARBA00022741"/>
    </source>
</evidence>
<feature type="domain" description="ABC transporter" evidence="13">
    <location>
        <begin position="410"/>
        <end position="646"/>
    </location>
</feature>
<dbReference type="InterPro" id="IPR017871">
    <property type="entry name" value="ABC_transporter-like_CS"/>
</dbReference>
<dbReference type="Gene3D" id="3.40.50.300">
    <property type="entry name" value="P-loop containing nucleotide triphosphate hydrolases"/>
    <property type="match status" value="2"/>
</dbReference>
<sequence>MPATGEMTGSGVDESERMEAANVTGRDGGGVEKSGALIAVAEVGEVDGKGKKKTKGKKEKGDEAEPIPQVSFFRLFAFADGLDIILMVFGTLGAIVHGAALPVFFLFFGKLLNGIGGSISPEIGKQTVDKYSLYFLWLGLATLFSSWMEVSFWMQTGERQSARLRAKYLEALLKQDVGFFDTDTSTGKFVQSISSDPLMVQDAISEKMGNFVHYMSTFVAGFVVGFVNEWTIAVVTLAVLPLIAAAGGYYAIALTGLTSKSAEAYERAGSIAEETIGQVRTVYSFVGEQRSVQHYSLSLESTLKLGYKSGWAKGIGMGGTYGVLFGCWALLLWYGGTLVRKGNLNGGEALSSIFPVIIGGLSLGQAMPNVSAFGKGRAAAYKIFQMIDHEPTINKVDPTAKRLESVQGLIELRNVEFVYPSRPDTKIFQDFSLVIPPGKTVAIVGSSGSGKSTVVSLIERFYDPIGGQVLLDGHDLKSLDLKWLRGQIGLVNQEPALFATTIAANILYGKEGASEKEIEEAAKAANAHSFIDQLPQRYMTQVGERGVQLSGGQKQRVAIARAMLKNPTVLLLDEATSALDAGSEQIVQEALDRLMVGRTTVVVAHRLSTIRNADSIAVVQEGRIVERGNHATLIADPNGAYTALVRLQEMAATRGDGGSMKRATSGRQSQISLSRSESRGGSRRTSRGASFSLYRSGSVRSTTSVEESDVGTREIDLPPPPPPPKATLKRLIAMSKQDWIYGVFGAIGSILAGAINPAFALIISQVLNAYYNPDFGAMKTEVSKWALVFVGVGVASPFVYVCQHYSLGVFGENLVKSVRVKMFSSILRNEMAWFDRDENNSSRVAARLSSDATQVRAALGDRLAVILQNASLMTIAVVISFVLQWKLTLVMLSIFPALVGSAFGENLFLKGFAGDVAKAYARATQVAGEAVANIRTVAAFNAEDKVRGLFDQELVGPNKRSFYRGQVAGFGFGISQLFMYGSYGLGLWYSGRLVQKGEAQFGDVIKVFLVLIVSAFAVAETLALTPDFVKGSQAVGSVFEVLDRKTAIDPEDSSVEKVEKMTGEIELKHVAFAYPSRPDVIIFKDLNLRVRSGQSLALVGSSGSGKSSVIALLERFYDPLSGRVMIDGKDIRSYNLKSLRQHIALVQQEPALFATTIYENIVYGRAGASEAEVIEAAKAANAHNYISGLPMGYQTEVGERGVQLSGGQKQRVAIARAVLKDPAILLLDEATSALDAESEKIVQEALDRLMNNRTTVMIAHRLSTIRNAHSIAVIQEGTILEQGSHAELLSKNGGYSRLINLQNNSQDNE</sequence>
<dbReference type="InterPro" id="IPR003593">
    <property type="entry name" value="AAA+_ATPase"/>
</dbReference>
<dbReference type="FunFam" id="1.20.1560.10:FF:000009">
    <property type="entry name" value="ABC transporter B family member 1"/>
    <property type="match status" value="1"/>
</dbReference>
<dbReference type="CDD" id="cd03249">
    <property type="entry name" value="ABC_MTABC3_MDL1_MDL2"/>
    <property type="match status" value="2"/>
</dbReference>
<dbReference type="GO" id="GO:0043481">
    <property type="term" value="P:anthocyanin accumulation in tissues in response to UV light"/>
    <property type="evidence" value="ECO:0007669"/>
    <property type="project" value="UniProtKB-ARBA"/>
</dbReference>
<dbReference type="GO" id="GO:0048367">
    <property type="term" value="P:shoot system development"/>
    <property type="evidence" value="ECO:0007669"/>
    <property type="project" value="UniProtKB-ARBA"/>
</dbReference>
<feature type="domain" description="ABC transmembrane type-1" evidence="14">
    <location>
        <begin position="743"/>
        <end position="1030"/>
    </location>
</feature>
<keyword evidence="3" id="KW-0813">Transport</keyword>
<feature type="transmembrane region" description="Helical" evidence="12">
    <location>
        <begin position="739"/>
        <end position="763"/>
    </location>
</feature>
<dbReference type="PROSITE" id="PS50893">
    <property type="entry name" value="ABC_TRANSPORTER_2"/>
    <property type="match status" value="2"/>
</dbReference>
<dbReference type="GO" id="GO:1900459">
    <property type="term" value="P:positive regulation of brassinosteroid mediated signaling pathway"/>
    <property type="evidence" value="ECO:0007669"/>
    <property type="project" value="UniProtKB-ARBA"/>
</dbReference>
<dbReference type="GO" id="GO:0140359">
    <property type="term" value="F:ABC-type transporter activity"/>
    <property type="evidence" value="ECO:0007669"/>
    <property type="project" value="InterPro"/>
</dbReference>
<dbReference type="SUPFAM" id="SSF52540">
    <property type="entry name" value="P-loop containing nucleoside triphosphate hydrolases"/>
    <property type="match status" value="2"/>
</dbReference>
<evidence type="ECO:0000259" key="13">
    <source>
        <dbReference type="PROSITE" id="PS50893"/>
    </source>
</evidence>
<dbReference type="EMBL" id="KZ772709">
    <property type="protein sequence ID" value="PTQ40825.1"/>
    <property type="molecule type" value="Genomic_DNA"/>
</dbReference>
<dbReference type="SUPFAM" id="SSF90123">
    <property type="entry name" value="ABC transporter transmembrane region"/>
    <property type="match status" value="2"/>
</dbReference>
<feature type="domain" description="ABC transmembrane type-1" evidence="14">
    <location>
        <begin position="88"/>
        <end position="375"/>
    </location>
</feature>
<feature type="region of interest" description="Disordered" evidence="11">
    <location>
        <begin position="653"/>
        <end position="723"/>
    </location>
</feature>
<feature type="transmembrane region" description="Helical" evidence="12">
    <location>
        <begin position="967"/>
        <end position="989"/>
    </location>
</feature>
<feature type="transmembrane region" description="Helical" evidence="12">
    <location>
        <begin position="783"/>
        <end position="802"/>
    </location>
</feature>
<evidence type="ECO:0000259" key="14">
    <source>
        <dbReference type="PROSITE" id="PS50929"/>
    </source>
</evidence>
<keyword evidence="16" id="KW-1185">Reference proteome</keyword>
<feature type="transmembrane region" description="Helical" evidence="12">
    <location>
        <begin position="889"/>
        <end position="909"/>
    </location>
</feature>
<feature type="domain" description="ABC transporter" evidence="13">
    <location>
        <begin position="1065"/>
        <end position="1301"/>
    </location>
</feature>
<keyword evidence="5" id="KW-0677">Repeat</keyword>
<dbReference type="PANTHER" id="PTHR43394">
    <property type="entry name" value="ATP-DEPENDENT PERMEASE MDL1, MITOCHONDRIAL"/>
    <property type="match status" value="1"/>
</dbReference>
<organism evidence="15 16">
    <name type="scientific">Marchantia polymorpha</name>
    <name type="common">Common liverwort</name>
    <name type="synonym">Marchantia aquatica</name>
    <dbReference type="NCBI Taxonomy" id="3197"/>
    <lineage>
        <taxon>Eukaryota</taxon>
        <taxon>Viridiplantae</taxon>
        <taxon>Streptophyta</taxon>
        <taxon>Embryophyta</taxon>
        <taxon>Marchantiophyta</taxon>
        <taxon>Marchantiopsida</taxon>
        <taxon>Marchantiidae</taxon>
        <taxon>Marchantiales</taxon>
        <taxon>Marchantiaceae</taxon>
        <taxon>Marchantia</taxon>
    </lineage>
</organism>
<accession>A0A2R6X3Z3</accession>
<dbReference type="InterPro" id="IPR036640">
    <property type="entry name" value="ABC1_TM_sf"/>
</dbReference>
<dbReference type="GO" id="GO:0010329">
    <property type="term" value="F:auxin efflux transmembrane transporter activity"/>
    <property type="evidence" value="ECO:0007669"/>
    <property type="project" value="UniProtKB-ARBA"/>
</dbReference>
<feature type="transmembrane region" description="Helical" evidence="12">
    <location>
        <begin position="314"/>
        <end position="334"/>
    </location>
</feature>
<feature type="region of interest" description="Disordered" evidence="11">
    <location>
        <begin position="1"/>
        <end position="29"/>
    </location>
</feature>
<evidence type="ECO:0000313" key="15">
    <source>
        <dbReference type="EMBL" id="PTQ40825.1"/>
    </source>
</evidence>
<dbReference type="FunFam" id="3.40.50.300:FF:000066">
    <property type="entry name" value="ABC transporter B family member 1"/>
    <property type="match status" value="1"/>
</dbReference>
<keyword evidence="8 12" id="KW-1133">Transmembrane helix</keyword>
<dbReference type="SMR" id="A0A2R6X3Z3"/>
<dbReference type="GO" id="GO:0048608">
    <property type="term" value="P:reproductive structure development"/>
    <property type="evidence" value="ECO:0007669"/>
    <property type="project" value="UniProtKB-ARBA"/>
</dbReference>
<evidence type="ECO:0000256" key="4">
    <source>
        <dbReference type="ARBA" id="ARBA00022692"/>
    </source>
</evidence>
<feature type="transmembrane region" description="Helical" evidence="12">
    <location>
        <begin position="863"/>
        <end position="883"/>
    </location>
</feature>
<dbReference type="GO" id="GO:0009640">
    <property type="term" value="P:photomorphogenesis"/>
    <property type="evidence" value="ECO:0007669"/>
    <property type="project" value="UniProtKB-ARBA"/>
</dbReference>
<dbReference type="OMA" id="DLQWHES"/>
<dbReference type="InterPro" id="IPR039421">
    <property type="entry name" value="Type_1_exporter"/>
</dbReference>
<reference evidence="16" key="1">
    <citation type="journal article" date="2017" name="Cell">
        <title>Insights into land plant evolution garnered from the Marchantia polymorpha genome.</title>
        <authorList>
            <person name="Bowman J.L."/>
            <person name="Kohchi T."/>
            <person name="Yamato K.T."/>
            <person name="Jenkins J."/>
            <person name="Shu S."/>
            <person name="Ishizaki K."/>
            <person name="Yamaoka S."/>
            <person name="Nishihama R."/>
            <person name="Nakamura Y."/>
            <person name="Berger F."/>
            <person name="Adam C."/>
            <person name="Aki S.S."/>
            <person name="Althoff F."/>
            <person name="Araki T."/>
            <person name="Arteaga-Vazquez M.A."/>
            <person name="Balasubrmanian S."/>
            <person name="Barry K."/>
            <person name="Bauer D."/>
            <person name="Boehm C.R."/>
            <person name="Briginshaw L."/>
            <person name="Caballero-Perez J."/>
            <person name="Catarino B."/>
            <person name="Chen F."/>
            <person name="Chiyoda S."/>
            <person name="Chovatia M."/>
            <person name="Davies K.M."/>
            <person name="Delmans M."/>
            <person name="Demura T."/>
            <person name="Dierschke T."/>
            <person name="Dolan L."/>
            <person name="Dorantes-Acosta A.E."/>
            <person name="Eklund D.M."/>
            <person name="Florent S.N."/>
            <person name="Flores-Sandoval E."/>
            <person name="Fujiyama A."/>
            <person name="Fukuzawa H."/>
            <person name="Galik B."/>
            <person name="Grimanelli D."/>
            <person name="Grimwood J."/>
            <person name="Grossniklaus U."/>
            <person name="Hamada T."/>
            <person name="Haseloff J."/>
            <person name="Hetherington A.J."/>
            <person name="Higo A."/>
            <person name="Hirakawa Y."/>
            <person name="Hundley H.N."/>
            <person name="Ikeda Y."/>
            <person name="Inoue K."/>
            <person name="Inoue S.I."/>
            <person name="Ishida S."/>
            <person name="Jia Q."/>
            <person name="Kakita M."/>
            <person name="Kanazawa T."/>
            <person name="Kawai Y."/>
            <person name="Kawashima T."/>
            <person name="Kennedy M."/>
            <person name="Kinose K."/>
            <person name="Kinoshita T."/>
            <person name="Kohara Y."/>
            <person name="Koide E."/>
            <person name="Komatsu K."/>
            <person name="Kopischke S."/>
            <person name="Kubo M."/>
            <person name="Kyozuka J."/>
            <person name="Lagercrantz U."/>
            <person name="Lin S.S."/>
            <person name="Lindquist E."/>
            <person name="Lipzen A.M."/>
            <person name="Lu C.W."/>
            <person name="De Luna E."/>
            <person name="Martienssen R.A."/>
            <person name="Minamino N."/>
            <person name="Mizutani M."/>
            <person name="Mizutani M."/>
            <person name="Mochizuki N."/>
            <person name="Monte I."/>
            <person name="Mosher R."/>
            <person name="Nagasaki H."/>
            <person name="Nakagami H."/>
            <person name="Naramoto S."/>
            <person name="Nishitani K."/>
            <person name="Ohtani M."/>
            <person name="Okamoto T."/>
            <person name="Okumura M."/>
            <person name="Phillips J."/>
            <person name="Pollak B."/>
            <person name="Reinders A."/>
            <person name="Rovekamp M."/>
            <person name="Sano R."/>
            <person name="Sawa S."/>
            <person name="Schmid M.W."/>
            <person name="Shirakawa M."/>
            <person name="Solano R."/>
            <person name="Spunde A."/>
            <person name="Suetsugu N."/>
            <person name="Sugano S."/>
            <person name="Sugiyama A."/>
            <person name="Sun R."/>
            <person name="Suzuki Y."/>
            <person name="Takenaka M."/>
            <person name="Takezawa D."/>
            <person name="Tomogane H."/>
            <person name="Tsuzuki M."/>
            <person name="Ueda T."/>
            <person name="Umeda M."/>
            <person name="Ward J.M."/>
            <person name="Watanabe Y."/>
            <person name="Yazaki K."/>
            <person name="Yokoyama R."/>
            <person name="Yoshitake Y."/>
            <person name="Yotsui I."/>
            <person name="Zachgo S."/>
            <person name="Schmutz J."/>
        </authorList>
    </citation>
    <scope>NUCLEOTIDE SEQUENCE [LARGE SCALE GENOMIC DNA]</scope>
    <source>
        <strain evidence="16">Tak-1</strain>
    </source>
</reference>
<evidence type="ECO:0000256" key="10">
    <source>
        <dbReference type="ARBA" id="ARBA00023180"/>
    </source>
</evidence>
<keyword evidence="9 12" id="KW-0472">Membrane</keyword>
<evidence type="ECO:0000256" key="3">
    <source>
        <dbReference type="ARBA" id="ARBA00022448"/>
    </source>
</evidence>
<evidence type="ECO:0000256" key="12">
    <source>
        <dbReference type="SAM" id="Phobius"/>
    </source>
</evidence>
<feature type="transmembrane region" description="Helical" evidence="12">
    <location>
        <begin position="134"/>
        <end position="154"/>
    </location>
</feature>
<feature type="transmembrane region" description="Helical" evidence="12">
    <location>
        <begin position="1004"/>
        <end position="1024"/>
    </location>
</feature>
<feature type="transmembrane region" description="Helical" evidence="12">
    <location>
        <begin position="349"/>
        <end position="367"/>
    </location>
</feature>
<dbReference type="SMART" id="SM00382">
    <property type="entry name" value="AAA"/>
    <property type="match status" value="2"/>
</dbReference>
<dbReference type="Gramene" id="Mp3g11830.1">
    <property type="protein sequence ID" value="Mp3g11830.1.cds"/>
    <property type="gene ID" value="Mp3g11830"/>
</dbReference>
<name>A0A2R6X3Z3_MARPO</name>
<dbReference type="GO" id="GO:0005524">
    <property type="term" value="F:ATP binding"/>
    <property type="evidence" value="ECO:0007669"/>
    <property type="project" value="UniProtKB-KW"/>
</dbReference>
<comment type="subcellular location">
    <subcellularLocation>
        <location evidence="1">Cell membrane</location>
        <topology evidence="1">Multi-pass membrane protein</topology>
    </subcellularLocation>
</comment>
<dbReference type="PROSITE" id="PS50929">
    <property type="entry name" value="ABC_TM1F"/>
    <property type="match status" value="2"/>
</dbReference>
<feature type="transmembrane region" description="Helical" evidence="12">
    <location>
        <begin position="84"/>
        <end position="108"/>
    </location>
</feature>
<evidence type="ECO:0000313" key="16">
    <source>
        <dbReference type="Proteomes" id="UP000244005"/>
    </source>
</evidence>
<dbReference type="GO" id="GO:0099402">
    <property type="term" value="P:plant organ development"/>
    <property type="evidence" value="ECO:0007669"/>
    <property type="project" value="UniProtKB-ARBA"/>
</dbReference>
<dbReference type="InterPro" id="IPR011527">
    <property type="entry name" value="ABC1_TM_dom"/>
</dbReference>
<evidence type="ECO:0000256" key="1">
    <source>
        <dbReference type="ARBA" id="ARBA00004651"/>
    </source>
</evidence>
<dbReference type="GO" id="GO:0042626">
    <property type="term" value="F:ATPase-coupled transmembrane transporter activity"/>
    <property type="evidence" value="ECO:0000318"/>
    <property type="project" value="GO_Central"/>
</dbReference>
<keyword evidence="7" id="KW-0067">ATP-binding</keyword>
<evidence type="ECO:0000256" key="2">
    <source>
        <dbReference type="ARBA" id="ARBA00007577"/>
    </source>
</evidence>
<evidence type="ECO:0000256" key="11">
    <source>
        <dbReference type="SAM" id="MobiDB-lite"/>
    </source>
</evidence>
<dbReference type="GO" id="GO:0009637">
    <property type="term" value="P:response to blue light"/>
    <property type="evidence" value="ECO:0007669"/>
    <property type="project" value="UniProtKB-ARBA"/>
</dbReference>
<proteinExistence type="inferred from homology"/>
<feature type="compositionally biased region" description="Polar residues" evidence="11">
    <location>
        <begin position="693"/>
        <end position="705"/>
    </location>
</feature>
<keyword evidence="6" id="KW-0547">Nucleotide-binding</keyword>
<dbReference type="InterPro" id="IPR003439">
    <property type="entry name" value="ABC_transporter-like_ATP-bd"/>
</dbReference>
<dbReference type="Gene3D" id="1.20.1560.10">
    <property type="entry name" value="ABC transporter type 1, transmembrane domain"/>
    <property type="match status" value="1"/>
</dbReference>
<dbReference type="GO" id="GO:0016887">
    <property type="term" value="F:ATP hydrolysis activity"/>
    <property type="evidence" value="ECO:0007669"/>
    <property type="project" value="InterPro"/>
</dbReference>
<dbReference type="GO" id="GO:0009958">
    <property type="term" value="P:positive gravitropism"/>
    <property type="evidence" value="ECO:0007669"/>
    <property type="project" value="UniProtKB-ARBA"/>
</dbReference>